<accession>A0A5B9R1M9</accession>
<evidence type="ECO:0000256" key="1">
    <source>
        <dbReference type="SAM" id="Coils"/>
    </source>
</evidence>
<keyword evidence="5" id="KW-1185">Reference proteome</keyword>
<keyword evidence="3" id="KW-0472">Membrane</keyword>
<evidence type="ECO:0000256" key="2">
    <source>
        <dbReference type="SAM" id="MobiDB-lite"/>
    </source>
</evidence>
<feature type="coiled-coil region" evidence="1">
    <location>
        <begin position="382"/>
        <end position="409"/>
    </location>
</feature>
<organism evidence="4 5">
    <name type="scientific">Roseimaritima ulvae</name>
    <dbReference type="NCBI Taxonomy" id="980254"/>
    <lineage>
        <taxon>Bacteria</taxon>
        <taxon>Pseudomonadati</taxon>
        <taxon>Planctomycetota</taxon>
        <taxon>Planctomycetia</taxon>
        <taxon>Pirellulales</taxon>
        <taxon>Pirellulaceae</taxon>
        <taxon>Roseimaritima</taxon>
    </lineage>
</organism>
<dbReference type="OrthoDB" id="292373at2"/>
<dbReference type="AlphaFoldDB" id="A0A5B9R1M9"/>
<gene>
    <name evidence="4" type="ORF">UC8_22400</name>
</gene>
<dbReference type="PANTHER" id="PTHR32309:SF13">
    <property type="entry name" value="FERRIC ENTEROBACTIN TRANSPORT PROTEIN FEPE"/>
    <property type="match status" value="1"/>
</dbReference>
<dbReference type="InterPro" id="IPR050445">
    <property type="entry name" value="Bact_polysacc_biosynth/exp"/>
</dbReference>
<keyword evidence="1" id="KW-0175">Coiled coil</keyword>
<evidence type="ECO:0000313" key="5">
    <source>
        <dbReference type="Proteomes" id="UP000325286"/>
    </source>
</evidence>
<dbReference type="GO" id="GO:0004713">
    <property type="term" value="F:protein tyrosine kinase activity"/>
    <property type="evidence" value="ECO:0007669"/>
    <property type="project" value="TreeGrafter"/>
</dbReference>
<dbReference type="EMBL" id="CP042914">
    <property type="protein sequence ID" value="QEG40233.1"/>
    <property type="molecule type" value="Genomic_DNA"/>
</dbReference>
<protein>
    <recommendedName>
        <fullName evidence="6">Chain length determinant protein</fullName>
    </recommendedName>
</protein>
<feature type="transmembrane region" description="Helical" evidence="3">
    <location>
        <begin position="27"/>
        <end position="45"/>
    </location>
</feature>
<dbReference type="KEGG" id="rul:UC8_22400"/>
<keyword evidence="3" id="KW-1133">Transmembrane helix</keyword>
<keyword evidence="3" id="KW-0812">Transmembrane</keyword>
<dbReference type="Proteomes" id="UP000325286">
    <property type="component" value="Chromosome"/>
</dbReference>
<evidence type="ECO:0008006" key="6">
    <source>
        <dbReference type="Google" id="ProtNLM"/>
    </source>
</evidence>
<feature type="region of interest" description="Disordered" evidence="2">
    <location>
        <begin position="489"/>
        <end position="537"/>
    </location>
</feature>
<feature type="compositionally biased region" description="Polar residues" evidence="2">
    <location>
        <begin position="522"/>
        <end position="537"/>
    </location>
</feature>
<reference evidence="4 5" key="1">
    <citation type="submission" date="2019-08" db="EMBL/GenBank/DDBJ databases">
        <title>Deep-cultivation of Planctomycetes and their phenomic and genomic characterization uncovers novel biology.</title>
        <authorList>
            <person name="Wiegand S."/>
            <person name="Jogler M."/>
            <person name="Boedeker C."/>
            <person name="Pinto D."/>
            <person name="Vollmers J."/>
            <person name="Rivas-Marin E."/>
            <person name="Kohn T."/>
            <person name="Peeters S.H."/>
            <person name="Heuer A."/>
            <person name="Rast P."/>
            <person name="Oberbeckmann S."/>
            <person name="Bunk B."/>
            <person name="Jeske O."/>
            <person name="Meyerdierks A."/>
            <person name="Storesund J.E."/>
            <person name="Kallscheuer N."/>
            <person name="Luecker S."/>
            <person name="Lage O.M."/>
            <person name="Pohl T."/>
            <person name="Merkel B.J."/>
            <person name="Hornburger P."/>
            <person name="Mueller R.-W."/>
            <person name="Bruemmer F."/>
            <person name="Labrenz M."/>
            <person name="Spormann A.M."/>
            <person name="Op den Camp H."/>
            <person name="Overmann J."/>
            <person name="Amann R."/>
            <person name="Jetten M.S.M."/>
            <person name="Mascher T."/>
            <person name="Medema M.H."/>
            <person name="Devos D.P."/>
            <person name="Kaster A.-K."/>
            <person name="Ovreas L."/>
            <person name="Rohde M."/>
            <person name="Galperin M.Y."/>
            <person name="Jogler C."/>
        </authorList>
    </citation>
    <scope>NUCLEOTIDE SEQUENCE [LARGE SCALE GENOMIC DNA]</scope>
    <source>
        <strain evidence="4 5">UC8</strain>
    </source>
</reference>
<dbReference type="RefSeq" id="WP_068142522.1">
    <property type="nucleotide sequence ID" value="NZ_CP042914.1"/>
</dbReference>
<dbReference type="GO" id="GO:0005886">
    <property type="term" value="C:plasma membrane"/>
    <property type="evidence" value="ECO:0007669"/>
    <property type="project" value="TreeGrafter"/>
</dbReference>
<proteinExistence type="predicted"/>
<dbReference type="PANTHER" id="PTHR32309">
    <property type="entry name" value="TYROSINE-PROTEIN KINASE"/>
    <property type="match status" value="1"/>
</dbReference>
<evidence type="ECO:0000313" key="4">
    <source>
        <dbReference type="EMBL" id="QEG40233.1"/>
    </source>
</evidence>
<name>A0A5B9R1M9_9BACT</name>
<evidence type="ECO:0000256" key="3">
    <source>
        <dbReference type="SAM" id="Phobius"/>
    </source>
</evidence>
<feature type="coiled-coil region" evidence="1">
    <location>
        <begin position="253"/>
        <end position="280"/>
    </location>
</feature>
<sequence>MASATEKWATLTPADFVGAMRRRMKSVLLTAMAVTAVVAAVLLLWPNRYISEGMLFVRLGRGSVALDPTTTASTTVSMQESRIAEVASVREMMASRAIAERIVERVGSDEITRPRTRTLAALKNISGWLPSLPGGGGELTEEQYAAAIKREDAIRTVRRNLSVTIPRNAYNVMVEARFGDPVLARDVVQAAMEEYSKYHVEAHSATGSLAFFEQQHQHALEHAHAAQQALRDAKNRMGLLSAPAAEASLQTRISKLEIDRDQTLAELSAAESEVAALNEQLALLSEWVPTEKTKGVANGASDGMRQALYALEIKEREALSTLSPDHPRVRALQEQVAESAEILAQQASERPLTVEALNPIRQNLDAAARAGAGRVAGLQAKRDSIDANLTQARKTLQQLNRDAVELSELTRAAEVAEANYIKHANSLEQARVVGALDRQQLSDVSVIQPAPLILKKIGPPRTLLLLIGGLLGLCLGTLQALLRDGGSQTQERLSVAEMPQSGRTPARTTPPAPHPRRRETDAPQTADEQTYSASLPR</sequence>